<evidence type="ECO:0000256" key="2">
    <source>
        <dbReference type="ARBA" id="ARBA00007635"/>
    </source>
</evidence>
<keyword evidence="5 6" id="KW-0472">Membrane</keyword>
<name>S8CNS0_9LAMI</name>
<feature type="transmembrane region" description="Helical" evidence="6">
    <location>
        <begin position="52"/>
        <end position="71"/>
    </location>
</feature>
<protein>
    <recommendedName>
        <fullName evidence="6">WAT1-related protein</fullName>
    </recommendedName>
</protein>
<dbReference type="GO" id="GO:0016020">
    <property type="term" value="C:membrane"/>
    <property type="evidence" value="ECO:0007669"/>
    <property type="project" value="UniProtKB-SubCell"/>
</dbReference>
<organism evidence="8 9">
    <name type="scientific">Genlisea aurea</name>
    <dbReference type="NCBI Taxonomy" id="192259"/>
    <lineage>
        <taxon>Eukaryota</taxon>
        <taxon>Viridiplantae</taxon>
        <taxon>Streptophyta</taxon>
        <taxon>Embryophyta</taxon>
        <taxon>Tracheophyta</taxon>
        <taxon>Spermatophyta</taxon>
        <taxon>Magnoliopsida</taxon>
        <taxon>eudicotyledons</taxon>
        <taxon>Gunneridae</taxon>
        <taxon>Pentapetalae</taxon>
        <taxon>asterids</taxon>
        <taxon>lamiids</taxon>
        <taxon>Lamiales</taxon>
        <taxon>Lentibulariaceae</taxon>
        <taxon>Genlisea</taxon>
    </lineage>
</organism>
<feature type="non-terminal residue" evidence="8">
    <location>
        <position position="77"/>
    </location>
</feature>
<evidence type="ECO:0000256" key="1">
    <source>
        <dbReference type="ARBA" id="ARBA00004141"/>
    </source>
</evidence>
<gene>
    <name evidence="8" type="ORF">M569_08341</name>
</gene>
<dbReference type="InterPro" id="IPR037185">
    <property type="entry name" value="EmrE-like"/>
</dbReference>
<dbReference type="InterPro" id="IPR000620">
    <property type="entry name" value="EamA_dom"/>
</dbReference>
<keyword evidence="9" id="KW-1185">Reference proteome</keyword>
<dbReference type="OrthoDB" id="670984at2759"/>
<feature type="transmembrane region" description="Helical" evidence="6">
    <location>
        <begin position="25"/>
        <end position="46"/>
    </location>
</feature>
<keyword evidence="4 6" id="KW-1133">Transmembrane helix</keyword>
<reference evidence="8 9" key="1">
    <citation type="journal article" date="2013" name="BMC Genomics">
        <title>The miniature genome of a carnivorous plant Genlisea aurea contains a low number of genes and short non-coding sequences.</title>
        <authorList>
            <person name="Leushkin E.V."/>
            <person name="Sutormin R.A."/>
            <person name="Nabieva E.R."/>
            <person name="Penin A.A."/>
            <person name="Kondrashov A.S."/>
            <person name="Logacheva M.D."/>
        </authorList>
    </citation>
    <scope>NUCLEOTIDE SEQUENCE [LARGE SCALE GENOMIC DNA]</scope>
</reference>
<evidence type="ECO:0000256" key="6">
    <source>
        <dbReference type="RuleBase" id="RU363077"/>
    </source>
</evidence>
<dbReference type="GO" id="GO:0022857">
    <property type="term" value="F:transmembrane transporter activity"/>
    <property type="evidence" value="ECO:0007669"/>
    <property type="project" value="InterPro"/>
</dbReference>
<evidence type="ECO:0000256" key="4">
    <source>
        <dbReference type="ARBA" id="ARBA00022989"/>
    </source>
</evidence>
<sequence>AFKGVVLTSIVYPLQLWLIKKRGPVFAASFNPLSLILTAVISSIFFHDILHLGSVIGSIILIAGLYCYLWGETAEVR</sequence>
<dbReference type="SUPFAM" id="SSF103481">
    <property type="entry name" value="Multidrug resistance efflux transporter EmrE"/>
    <property type="match status" value="1"/>
</dbReference>
<accession>S8CNS0</accession>
<keyword evidence="3 6" id="KW-0812">Transmembrane</keyword>
<dbReference type="Proteomes" id="UP000015453">
    <property type="component" value="Unassembled WGS sequence"/>
</dbReference>
<evidence type="ECO:0000313" key="9">
    <source>
        <dbReference type="Proteomes" id="UP000015453"/>
    </source>
</evidence>
<feature type="domain" description="EamA" evidence="7">
    <location>
        <begin position="3"/>
        <end position="68"/>
    </location>
</feature>
<comment type="caution">
    <text evidence="8">The sequence shown here is derived from an EMBL/GenBank/DDBJ whole genome shotgun (WGS) entry which is preliminary data.</text>
</comment>
<evidence type="ECO:0000313" key="8">
    <source>
        <dbReference type="EMBL" id="EPS66436.1"/>
    </source>
</evidence>
<dbReference type="Pfam" id="PF00892">
    <property type="entry name" value="EamA"/>
    <property type="match status" value="1"/>
</dbReference>
<feature type="non-terminal residue" evidence="8">
    <location>
        <position position="1"/>
    </location>
</feature>
<dbReference type="AlphaFoldDB" id="S8CNS0"/>
<dbReference type="PANTHER" id="PTHR31218">
    <property type="entry name" value="WAT1-RELATED PROTEIN"/>
    <property type="match status" value="1"/>
</dbReference>
<dbReference type="EMBL" id="AUSU01003685">
    <property type="protein sequence ID" value="EPS66436.1"/>
    <property type="molecule type" value="Genomic_DNA"/>
</dbReference>
<evidence type="ECO:0000256" key="3">
    <source>
        <dbReference type="ARBA" id="ARBA00022692"/>
    </source>
</evidence>
<evidence type="ECO:0000256" key="5">
    <source>
        <dbReference type="ARBA" id="ARBA00023136"/>
    </source>
</evidence>
<evidence type="ECO:0000259" key="7">
    <source>
        <dbReference type="Pfam" id="PF00892"/>
    </source>
</evidence>
<comment type="similarity">
    <text evidence="2 6">Belongs to the drug/metabolite transporter (DMT) superfamily. Plant drug/metabolite exporter (P-DME) (TC 2.A.7.4) family.</text>
</comment>
<dbReference type="InterPro" id="IPR030184">
    <property type="entry name" value="WAT1-related"/>
</dbReference>
<proteinExistence type="inferred from homology"/>
<comment type="caution">
    <text evidence="6">Lacks conserved residue(s) required for the propagation of feature annotation.</text>
</comment>
<comment type="subcellular location">
    <subcellularLocation>
        <location evidence="1 6">Membrane</location>
        <topology evidence="1 6">Multi-pass membrane protein</topology>
    </subcellularLocation>
</comment>